<evidence type="ECO:0000256" key="1">
    <source>
        <dbReference type="SAM" id="MobiDB-lite"/>
    </source>
</evidence>
<reference evidence="3 4" key="1">
    <citation type="submission" date="2022-04" db="EMBL/GenBank/DDBJ databases">
        <title>Chromosome-level reference genomes for two strains of Caenorhabditis briggsae: an improved platform for comparative genomics.</title>
        <authorList>
            <person name="Stevens L."/>
            <person name="Andersen E."/>
        </authorList>
    </citation>
    <scope>NUCLEOTIDE SEQUENCE [LARGE SCALE GENOMIC DNA]</scope>
    <source>
        <strain evidence="3">VX34</strain>
        <tissue evidence="3">Whole-organism</tissue>
    </source>
</reference>
<evidence type="ECO:0000313" key="4">
    <source>
        <dbReference type="Proteomes" id="UP000829354"/>
    </source>
</evidence>
<evidence type="ECO:0000259" key="2">
    <source>
        <dbReference type="SMART" id="SM01048"/>
    </source>
</evidence>
<protein>
    <recommendedName>
        <fullName evidence="2">C6 domain-containing protein</fullName>
    </recommendedName>
</protein>
<dbReference type="SMART" id="SM01048">
    <property type="entry name" value="C6"/>
    <property type="match status" value="2"/>
</dbReference>
<gene>
    <name evidence="3" type="ORF">L5515_007522</name>
</gene>
<dbReference type="EMBL" id="CP092624">
    <property type="protein sequence ID" value="UMM34443.1"/>
    <property type="molecule type" value="Genomic_DNA"/>
</dbReference>
<dbReference type="AlphaFoldDB" id="A0AAE9F7D9"/>
<evidence type="ECO:0000313" key="3">
    <source>
        <dbReference type="EMBL" id="UMM34443.1"/>
    </source>
</evidence>
<sequence length="717" mass="78400">MAIKGNEFDRKISLLLLKTNVLTAPEQLSHQMSEQLSHQMSELPNAGKKTAGPTGKANTPRVMEVSGKMMAPTRHAHQSAKSTTRRPSSHRSKSASTKRNPTGTAADHANWTTLQPAKSHFTKRANKAIDLIAEVRRILDGVRGEDFIPVLQASYRKLYEFITTFNNSNSEALSLIDKHTALSSSSETRNKNYLALSQHLTDKDYDLLSGSMEDLLTETTQILQNDTGPFVPAKKTDDTPVISAQAKEMISKLPSLHSISQSEGSDKIEEHSSYQVAATKPPAAPIVVKKLFTKEPEAISSGLQHNSTPEHLKKLPVITQSGTIPHEPQAGSTIQGDILQDILTNFMKNFDKKFQDFSEKTEHKLQQMKQLQGHFIQQLEGLQDNMSLVQDQLNQHTMAKEQASEISEINQDNEDKAPPPLMAIKGNEFDRKISLLLLKTNVPTAPEQLSPQMSELPNAGKKTAGPTGKANTPRVMEVSGKMMAPTRHGTCSASTITYGMGDTNNPQQQVDVTNFGLTSTQIAGTQDSISTMKISCMAIDGYYVNMEFNENGQVKENLDSIQNITVEVTCDSRTMEWIYSSVLDNGDVYTHTVTSAECLQIEETPPLRTCSPDALALSPGDNGMMIPVTSSGLTVTPIPNTMDTTSTMTVSCTAANGLFAFMIFEPELNPRENANLPQTVAITVSCSSVDMVWKYVDVPSGRLQAITSVRCNEAASG</sequence>
<dbReference type="PANTHER" id="PTHR22954">
    <property type="entry name" value="RETROVIRAL PROTEASE-RELATED"/>
    <property type="match status" value="1"/>
</dbReference>
<feature type="region of interest" description="Disordered" evidence="1">
    <location>
        <begin position="69"/>
        <end position="117"/>
    </location>
</feature>
<feature type="region of interest" description="Disordered" evidence="1">
    <location>
        <begin position="446"/>
        <end position="473"/>
    </location>
</feature>
<dbReference type="Pfam" id="PF01681">
    <property type="entry name" value="C6"/>
    <property type="match status" value="2"/>
</dbReference>
<organism evidence="3 4">
    <name type="scientific">Caenorhabditis briggsae</name>
    <dbReference type="NCBI Taxonomy" id="6238"/>
    <lineage>
        <taxon>Eukaryota</taxon>
        <taxon>Metazoa</taxon>
        <taxon>Ecdysozoa</taxon>
        <taxon>Nematoda</taxon>
        <taxon>Chromadorea</taxon>
        <taxon>Rhabditida</taxon>
        <taxon>Rhabditina</taxon>
        <taxon>Rhabditomorpha</taxon>
        <taxon>Rhabditoidea</taxon>
        <taxon>Rhabditidae</taxon>
        <taxon>Peloderinae</taxon>
        <taxon>Caenorhabditis</taxon>
    </lineage>
</organism>
<feature type="compositionally biased region" description="Polar residues" evidence="1">
    <location>
        <begin position="446"/>
        <end position="455"/>
    </location>
</feature>
<proteinExistence type="predicted"/>
<feature type="domain" description="C6" evidence="2">
    <location>
        <begin position="491"/>
        <end position="598"/>
    </location>
</feature>
<dbReference type="Proteomes" id="UP000829354">
    <property type="component" value="Chromosome V"/>
</dbReference>
<accession>A0AAE9F7D9</accession>
<keyword evidence="4" id="KW-1185">Reference proteome</keyword>
<dbReference type="PANTHER" id="PTHR22954:SF3">
    <property type="entry name" value="PROTEIN CBG08539"/>
    <property type="match status" value="1"/>
</dbReference>
<feature type="compositionally biased region" description="Polar residues" evidence="1">
    <location>
        <begin position="94"/>
        <end position="103"/>
    </location>
</feature>
<feature type="domain" description="C6" evidence="2">
    <location>
        <begin position="610"/>
        <end position="711"/>
    </location>
</feature>
<feature type="compositionally biased region" description="Basic residues" evidence="1">
    <location>
        <begin position="74"/>
        <end position="93"/>
    </location>
</feature>
<dbReference type="InterPro" id="IPR002601">
    <property type="entry name" value="C6_domain"/>
</dbReference>
<name>A0AAE9F7D9_CAEBR</name>